<evidence type="ECO:0000313" key="2">
    <source>
        <dbReference type="EMBL" id="QEK52796.1"/>
    </source>
</evidence>
<dbReference type="AlphaFoldDB" id="A0A5C0VJV9"/>
<accession>A0A5C0VJV9</accession>
<protein>
    <submittedName>
        <fullName evidence="2">Uncharacterized protein</fullName>
    </submittedName>
</protein>
<evidence type="ECO:0000256" key="1">
    <source>
        <dbReference type="SAM" id="SignalP"/>
    </source>
</evidence>
<gene>
    <name evidence="2" type="ORF">FYC62_14835</name>
</gene>
<dbReference type="RefSeq" id="WP_039453466.1">
    <property type="nucleotide sequence ID" value="NZ_CP043329.1"/>
</dbReference>
<organism evidence="2 3">
    <name type="scientific">Pedobacter aquae</name>
    <dbReference type="NCBI Taxonomy" id="2605747"/>
    <lineage>
        <taxon>Bacteria</taxon>
        <taxon>Pseudomonadati</taxon>
        <taxon>Bacteroidota</taxon>
        <taxon>Sphingobacteriia</taxon>
        <taxon>Sphingobacteriales</taxon>
        <taxon>Sphingobacteriaceae</taxon>
        <taxon>Pedobacter</taxon>
    </lineage>
</organism>
<feature type="signal peptide" evidence="1">
    <location>
        <begin position="1"/>
        <end position="19"/>
    </location>
</feature>
<proteinExistence type="predicted"/>
<keyword evidence="3" id="KW-1185">Reference proteome</keyword>
<evidence type="ECO:0000313" key="3">
    <source>
        <dbReference type="Proteomes" id="UP000323653"/>
    </source>
</evidence>
<keyword evidence="1" id="KW-0732">Signal</keyword>
<dbReference type="EMBL" id="CP043329">
    <property type="protein sequence ID" value="QEK52796.1"/>
    <property type="molecule type" value="Genomic_DNA"/>
</dbReference>
<reference evidence="2 3" key="1">
    <citation type="submission" date="2019-08" db="EMBL/GenBank/DDBJ databases">
        <title>Pedobacter sp. nov., isolated from Han river, South Korea.</title>
        <authorList>
            <person name="Lee D.-H."/>
            <person name="Kim Y.-S."/>
            <person name="Hwang E.-M."/>
            <person name="Le Tran T.C."/>
            <person name="Cha C.-J."/>
        </authorList>
    </citation>
    <scope>NUCLEOTIDE SEQUENCE [LARGE SCALE GENOMIC DNA]</scope>
    <source>
        <strain evidence="2 3">CJ43</strain>
    </source>
</reference>
<dbReference type="Proteomes" id="UP000323653">
    <property type="component" value="Chromosome"/>
</dbReference>
<sequence length="107" mass="11906">MKKVALVLGLFTLSFGALAQDKSEVKQSDLKGPAYKNYKFWMHKSVPTKIQSASTVNTLQGPAYKNQNFSANTSNTEMVLVSTVGNEQQNLKGPAYKNYNHFSRKSN</sequence>
<name>A0A5C0VJV9_9SPHI</name>
<dbReference type="KEGG" id="pej:FYC62_14835"/>
<feature type="chain" id="PRO_5023137740" evidence="1">
    <location>
        <begin position="20"/>
        <end position="107"/>
    </location>
</feature>